<dbReference type="EMBL" id="JAJHUN010000001">
    <property type="protein sequence ID" value="KAJ4163428.1"/>
    <property type="molecule type" value="Genomic_DNA"/>
</dbReference>
<accession>A0A9W8QK56</accession>
<evidence type="ECO:0000313" key="1">
    <source>
        <dbReference type="EMBL" id="KAJ4163428.1"/>
    </source>
</evidence>
<sequence>MSILSGPVSPFALFVLSDKIGADYINRFVQRTANSNDGDFFLTVVHIQDDFNPYICAPNIRTIDKGDDERNLDEQGTRPPITNCFTLPFVGKSLKDCAEYLRKSPDGKAWSNEYFCALSEEDVGGDTVMLEIVHGFWG</sequence>
<dbReference type="AlphaFoldDB" id="A0A9W8QK56"/>
<dbReference type="KEGG" id="amus:LMH87_005159"/>
<evidence type="ECO:0000313" key="2">
    <source>
        <dbReference type="Proteomes" id="UP001144673"/>
    </source>
</evidence>
<dbReference type="Proteomes" id="UP001144673">
    <property type="component" value="Chromosome 1"/>
</dbReference>
<comment type="caution">
    <text evidence="1">The sequence shown here is derived from an EMBL/GenBank/DDBJ whole genome shotgun (WGS) entry which is preliminary data.</text>
</comment>
<dbReference type="GeneID" id="80892318"/>
<proteinExistence type="predicted"/>
<organism evidence="1 2">
    <name type="scientific">Akanthomyces muscarius</name>
    <name type="common">Entomopathogenic fungus</name>
    <name type="synonym">Lecanicillium muscarium</name>
    <dbReference type="NCBI Taxonomy" id="2231603"/>
    <lineage>
        <taxon>Eukaryota</taxon>
        <taxon>Fungi</taxon>
        <taxon>Dikarya</taxon>
        <taxon>Ascomycota</taxon>
        <taxon>Pezizomycotina</taxon>
        <taxon>Sordariomycetes</taxon>
        <taxon>Hypocreomycetidae</taxon>
        <taxon>Hypocreales</taxon>
        <taxon>Cordycipitaceae</taxon>
        <taxon>Akanthomyces</taxon>
    </lineage>
</organism>
<name>A0A9W8QK56_AKAMU</name>
<protein>
    <submittedName>
        <fullName evidence="1">Uncharacterized protein</fullName>
    </submittedName>
</protein>
<gene>
    <name evidence="1" type="ORF">LMH87_005159</name>
</gene>
<dbReference type="RefSeq" id="XP_056058343.1">
    <property type="nucleotide sequence ID" value="XM_056202825.1"/>
</dbReference>
<keyword evidence="2" id="KW-1185">Reference proteome</keyword>
<reference evidence="1" key="1">
    <citation type="journal article" date="2023" name="Access Microbiol">
        <title>De-novo genome assembly for Akanthomyces muscarius, a biocontrol agent of insect agricultural pests.</title>
        <authorList>
            <person name="Erdos Z."/>
            <person name="Studholme D.J."/>
            <person name="Raymond B."/>
            <person name="Sharma M."/>
        </authorList>
    </citation>
    <scope>NUCLEOTIDE SEQUENCE</scope>
    <source>
        <strain evidence="1">Ve6</strain>
    </source>
</reference>